<protein>
    <submittedName>
        <fullName evidence="1">Uncharacterized protein</fullName>
    </submittedName>
</protein>
<dbReference type="AlphaFoldDB" id="N9TXF5"/>
<dbReference type="SUPFAM" id="SSF53756">
    <property type="entry name" value="UDP-Glycosyltransferase/glycogen phosphorylase"/>
    <property type="match status" value="1"/>
</dbReference>
<dbReference type="Gene3D" id="3.40.50.720">
    <property type="entry name" value="NAD(P)-binding Rossmann-like Domain"/>
    <property type="match status" value="1"/>
</dbReference>
<keyword evidence="2" id="KW-1185">Reference proteome</keyword>
<dbReference type="PATRIC" id="fig|1268237.3.peg.3221"/>
<sequence>MNFVIFDLSKSLGGAETFDCRFIDYLVGLGDSVAVVGHQDSVIFGLLDAKSIKVRTYIIPEMDDFFVSPREQSSLATLGQQIIDDFLGENIYVLASYFEVLHKAMHVFNGDKRVHISTGMLHPEAWSLWEPGAGLNASRAFKPKKIDRLWYYKRDLLSKLDHDKAIWYPNDIFRKYNENYFSLCLQHRALATVPVEPVAYSINYQVTTPENILRVLWLGRFDFFKNESIFKFIDSLLDLLDKNKNLTICFDLIGYGAEIYERELKSYAKQVGDRLNIRFLGKMSETEIYGCVGVEKYHFAVAMGSSAYHLAMMGLPVLAIDSSAKGLRRLVKGVWLDEATDEFDEGSSLYLMMIGEEPPQRRDILDILFEVFDDGFLQRKSISCSEYVNRYHNIDLLLPKIRGYMLQSEFSDKATYKFERNLPDEFYHRFGDSSPLDIAIFGTGSGAEKFYDRIEAEKLSSGKVIRVKCFFDNNEKKHGETFLGREIKRFSSEVTSDVDVIFVASDYWPEINCQLVSQGVKPEKIIRVY</sequence>
<organism evidence="1 2">
    <name type="scientific">Aeromonas diversa CDC 2478-85</name>
    <dbReference type="NCBI Taxonomy" id="1268237"/>
    <lineage>
        <taxon>Bacteria</taxon>
        <taxon>Pseudomonadati</taxon>
        <taxon>Pseudomonadota</taxon>
        <taxon>Gammaproteobacteria</taxon>
        <taxon>Aeromonadales</taxon>
        <taxon>Aeromonadaceae</taxon>
        <taxon>Aeromonas</taxon>
    </lineage>
</organism>
<dbReference type="OrthoDB" id="5593151at2"/>
<evidence type="ECO:0000313" key="1">
    <source>
        <dbReference type="EMBL" id="ENY70799.1"/>
    </source>
</evidence>
<evidence type="ECO:0000313" key="2">
    <source>
        <dbReference type="Proteomes" id="UP000023775"/>
    </source>
</evidence>
<dbReference type="Proteomes" id="UP000023775">
    <property type="component" value="Unassembled WGS sequence"/>
</dbReference>
<accession>N9TXF5</accession>
<comment type="caution">
    <text evidence="1">The sequence shown here is derived from an EMBL/GenBank/DDBJ whole genome shotgun (WGS) entry which is preliminary data.</text>
</comment>
<name>N9TXF5_9GAMM</name>
<proteinExistence type="predicted"/>
<gene>
    <name evidence="1" type="ORF">G114_16385</name>
</gene>
<dbReference type="Gene3D" id="3.40.50.2000">
    <property type="entry name" value="Glycogen Phosphorylase B"/>
    <property type="match status" value="1"/>
</dbReference>
<reference evidence="1 2" key="1">
    <citation type="journal article" date="2013" name="Genome Announc.">
        <title>Draft Genome Sequence of the Aeromonas diversa Type Strain.</title>
        <authorList>
            <person name="Farfan M."/>
            <person name="Spataro N."/>
            <person name="Sanglas A."/>
            <person name="Albarral V."/>
            <person name="Loren J.G."/>
            <person name="Bosch E."/>
            <person name="Fuste M.C."/>
        </authorList>
    </citation>
    <scope>NUCLEOTIDE SEQUENCE [LARGE SCALE GENOMIC DNA]</scope>
    <source>
        <strain evidence="1 2">2478-85</strain>
    </source>
</reference>
<dbReference type="EMBL" id="APVG01000054">
    <property type="protein sequence ID" value="ENY70799.1"/>
    <property type="molecule type" value="Genomic_DNA"/>
</dbReference>
<dbReference type="RefSeq" id="WP_005358928.1">
    <property type="nucleotide sequence ID" value="NZ_APVG01000054.1"/>
</dbReference>